<feature type="region of interest" description="Disordered" evidence="1">
    <location>
        <begin position="1"/>
        <end position="36"/>
    </location>
</feature>
<evidence type="ECO:0000313" key="4">
    <source>
        <dbReference type="Proteomes" id="UP000654075"/>
    </source>
</evidence>
<dbReference type="AlphaFoldDB" id="A0A813H4X7"/>
<feature type="transmembrane region" description="Helical" evidence="2">
    <location>
        <begin position="274"/>
        <end position="291"/>
    </location>
</feature>
<evidence type="ECO:0000256" key="1">
    <source>
        <dbReference type="SAM" id="MobiDB-lite"/>
    </source>
</evidence>
<organism evidence="3 4">
    <name type="scientific">Polarella glacialis</name>
    <name type="common">Dinoflagellate</name>
    <dbReference type="NCBI Taxonomy" id="89957"/>
    <lineage>
        <taxon>Eukaryota</taxon>
        <taxon>Sar</taxon>
        <taxon>Alveolata</taxon>
        <taxon>Dinophyceae</taxon>
        <taxon>Suessiales</taxon>
        <taxon>Suessiaceae</taxon>
        <taxon>Polarella</taxon>
    </lineage>
</organism>
<evidence type="ECO:0000313" key="3">
    <source>
        <dbReference type="EMBL" id="CAE8632729.1"/>
    </source>
</evidence>
<keyword evidence="2" id="KW-0812">Transmembrane</keyword>
<feature type="transmembrane region" description="Helical" evidence="2">
    <location>
        <begin position="242"/>
        <end position="268"/>
    </location>
</feature>
<accession>A0A813H4X7</accession>
<name>A0A813H4X7_POLGL</name>
<keyword evidence="2" id="KW-1133">Transmembrane helix</keyword>
<dbReference type="OMA" id="TWVFSQV"/>
<evidence type="ECO:0000256" key="2">
    <source>
        <dbReference type="SAM" id="Phobius"/>
    </source>
</evidence>
<dbReference type="OrthoDB" id="413158at2759"/>
<sequence>MGQKQSRPQARCFGEGGGRSFESRAPSKPEAPPGAKQKYPFLCEERGAIPNALVEGPFDDFEIAGDVYSTFYLVARNATPDMYSISPWANRDVRILWLYLLFIVGSQLFVIVAITLWYPPAVQNETSYVDCANLTAVSDLHVRGFFTSPDAEACLDASASSFEADVRGQLTRISVVERSVAFYNAVLTSGGPVVFLLRLICCTWVFSQVYLSQFESVRNLFDYHDFSRWFLPIKGEEVRNGWAIGVAMIQFLVILVVTTVSFLIICALDQPFDIVMNSLAFTFIAEVGGFFNDPLSKQMASTEVKGLDPAIYNCSVKYLYPTYQKSNTINEDGTYTDGGWYICEDEEKAGLLSDYKVKHNDDAYPHPSRRIVWYLDLLMFGVPVVAVLLGGISSGAIPLAAAGRLVTQIQSSVLQTEYDLLVLLLPLWLRDSIPMR</sequence>
<dbReference type="EMBL" id="CAJNNV010030513">
    <property type="protein sequence ID" value="CAE8632729.1"/>
    <property type="molecule type" value="Genomic_DNA"/>
</dbReference>
<feature type="transmembrane region" description="Helical" evidence="2">
    <location>
        <begin position="371"/>
        <end position="392"/>
    </location>
</feature>
<feature type="transmembrane region" description="Helical" evidence="2">
    <location>
        <begin position="96"/>
        <end position="118"/>
    </location>
</feature>
<comment type="caution">
    <text evidence="3">The sequence shown here is derived from an EMBL/GenBank/DDBJ whole genome shotgun (WGS) entry which is preliminary data.</text>
</comment>
<protein>
    <submittedName>
        <fullName evidence="3">Uncharacterized protein</fullName>
    </submittedName>
</protein>
<keyword evidence="2" id="KW-0472">Membrane</keyword>
<dbReference type="Proteomes" id="UP000654075">
    <property type="component" value="Unassembled WGS sequence"/>
</dbReference>
<proteinExistence type="predicted"/>
<gene>
    <name evidence="3" type="ORF">PGLA1383_LOCUS48659</name>
</gene>
<reference evidence="3" key="1">
    <citation type="submission" date="2021-02" db="EMBL/GenBank/DDBJ databases">
        <authorList>
            <person name="Dougan E. K."/>
            <person name="Rhodes N."/>
            <person name="Thang M."/>
            <person name="Chan C."/>
        </authorList>
    </citation>
    <scope>NUCLEOTIDE SEQUENCE</scope>
</reference>
<keyword evidence="4" id="KW-1185">Reference proteome</keyword>